<gene>
    <name evidence="1" type="ORF">Csa_3G875435</name>
</gene>
<name>A0A0A0LH80_CUCSA</name>
<evidence type="ECO:0000313" key="2">
    <source>
        <dbReference type="Proteomes" id="UP000029981"/>
    </source>
</evidence>
<reference evidence="1 2" key="3">
    <citation type="journal article" date="2010" name="BMC Genomics">
        <title>Transcriptome sequencing and comparative analysis of cucumber flowers with different sex types.</title>
        <authorList>
            <person name="Guo S."/>
            <person name="Zheng Y."/>
            <person name="Joung J.G."/>
            <person name="Liu S."/>
            <person name="Zhang Z."/>
            <person name="Crasta O.R."/>
            <person name="Sobral B.W."/>
            <person name="Xu Y."/>
            <person name="Huang S."/>
            <person name="Fei Z."/>
        </authorList>
    </citation>
    <scope>NUCLEOTIDE SEQUENCE [LARGE SCALE GENOMIC DNA]</scope>
    <source>
        <strain evidence="2">cv. 9930</strain>
    </source>
</reference>
<accession>A0A0A0LH80</accession>
<reference evidence="1 2" key="1">
    <citation type="journal article" date="2009" name="Nat. Genet.">
        <title>The genome of the cucumber, Cucumis sativus L.</title>
        <authorList>
            <person name="Huang S."/>
            <person name="Li R."/>
            <person name="Zhang Z."/>
            <person name="Li L."/>
            <person name="Gu X."/>
            <person name="Fan W."/>
            <person name="Lucas W.J."/>
            <person name="Wang X."/>
            <person name="Xie B."/>
            <person name="Ni P."/>
            <person name="Ren Y."/>
            <person name="Zhu H."/>
            <person name="Li J."/>
            <person name="Lin K."/>
            <person name="Jin W."/>
            <person name="Fei Z."/>
            <person name="Li G."/>
            <person name="Staub J."/>
            <person name="Kilian A."/>
            <person name="van der Vossen E.A."/>
            <person name="Wu Y."/>
            <person name="Guo J."/>
            <person name="He J."/>
            <person name="Jia Z."/>
            <person name="Ren Y."/>
            <person name="Tian G."/>
            <person name="Lu Y."/>
            <person name="Ruan J."/>
            <person name="Qian W."/>
            <person name="Wang M."/>
            <person name="Huang Q."/>
            <person name="Li B."/>
            <person name="Xuan Z."/>
            <person name="Cao J."/>
            <person name="Asan"/>
            <person name="Wu Z."/>
            <person name="Zhang J."/>
            <person name="Cai Q."/>
            <person name="Bai Y."/>
            <person name="Zhao B."/>
            <person name="Han Y."/>
            <person name="Li Y."/>
            <person name="Li X."/>
            <person name="Wang S."/>
            <person name="Shi Q."/>
            <person name="Liu S."/>
            <person name="Cho W.K."/>
            <person name="Kim J.Y."/>
            <person name="Xu Y."/>
            <person name="Heller-Uszynska K."/>
            <person name="Miao H."/>
            <person name="Cheng Z."/>
            <person name="Zhang S."/>
            <person name="Wu J."/>
            <person name="Yang Y."/>
            <person name="Kang H."/>
            <person name="Li M."/>
            <person name="Liang H."/>
            <person name="Ren X."/>
            <person name="Shi Z."/>
            <person name="Wen M."/>
            <person name="Jian M."/>
            <person name="Yang H."/>
            <person name="Zhang G."/>
            <person name="Yang Z."/>
            <person name="Chen R."/>
            <person name="Liu S."/>
            <person name="Li J."/>
            <person name="Ma L."/>
            <person name="Liu H."/>
            <person name="Zhou Y."/>
            <person name="Zhao J."/>
            <person name="Fang X."/>
            <person name="Li G."/>
            <person name="Fang L."/>
            <person name="Li Y."/>
            <person name="Liu D."/>
            <person name="Zheng H."/>
            <person name="Zhang Y."/>
            <person name="Qin N."/>
            <person name="Li Z."/>
            <person name="Yang G."/>
            <person name="Yang S."/>
            <person name="Bolund L."/>
            <person name="Kristiansen K."/>
            <person name="Zheng H."/>
            <person name="Li S."/>
            <person name="Zhang X."/>
            <person name="Yang H."/>
            <person name="Wang J."/>
            <person name="Sun R."/>
            <person name="Zhang B."/>
            <person name="Jiang S."/>
            <person name="Wang J."/>
            <person name="Du Y."/>
            <person name="Li S."/>
        </authorList>
    </citation>
    <scope>NUCLEOTIDE SEQUENCE [LARGE SCALE GENOMIC DNA]</scope>
    <source>
        <strain evidence="2">cv. 9930</strain>
    </source>
</reference>
<keyword evidence="2" id="KW-1185">Reference proteome</keyword>
<organism evidence="1 2">
    <name type="scientific">Cucumis sativus</name>
    <name type="common">Cucumber</name>
    <dbReference type="NCBI Taxonomy" id="3659"/>
    <lineage>
        <taxon>Eukaryota</taxon>
        <taxon>Viridiplantae</taxon>
        <taxon>Streptophyta</taxon>
        <taxon>Embryophyta</taxon>
        <taxon>Tracheophyta</taxon>
        <taxon>Spermatophyta</taxon>
        <taxon>Magnoliopsida</taxon>
        <taxon>eudicotyledons</taxon>
        <taxon>Gunneridae</taxon>
        <taxon>Pentapetalae</taxon>
        <taxon>rosids</taxon>
        <taxon>fabids</taxon>
        <taxon>Cucurbitales</taxon>
        <taxon>Cucurbitaceae</taxon>
        <taxon>Benincaseae</taxon>
        <taxon>Cucumis</taxon>
    </lineage>
</organism>
<dbReference type="EMBL" id="CM002924">
    <property type="protein sequence ID" value="KGN60067.1"/>
    <property type="molecule type" value="Genomic_DNA"/>
</dbReference>
<protein>
    <submittedName>
        <fullName evidence="1">Uncharacterized protein</fullName>
    </submittedName>
</protein>
<dbReference type="Gramene" id="KGN60067">
    <property type="protein sequence ID" value="KGN60067"/>
    <property type="gene ID" value="Csa_3G875435"/>
</dbReference>
<dbReference type="AlphaFoldDB" id="A0A0A0LH80"/>
<reference evidence="1 2" key="2">
    <citation type="journal article" date="2009" name="PLoS ONE">
        <title>An integrated genetic and cytogenetic map of the cucumber genome.</title>
        <authorList>
            <person name="Ren Y."/>
            <person name="Zhang Z."/>
            <person name="Liu J."/>
            <person name="Staub J.E."/>
            <person name="Han Y."/>
            <person name="Cheng Z."/>
            <person name="Li X."/>
            <person name="Lu J."/>
            <person name="Miao H."/>
            <person name="Kang H."/>
            <person name="Xie B."/>
            <person name="Gu X."/>
            <person name="Wang X."/>
            <person name="Du Y."/>
            <person name="Jin W."/>
            <person name="Huang S."/>
        </authorList>
    </citation>
    <scope>NUCLEOTIDE SEQUENCE [LARGE SCALE GENOMIC DNA]</scope>
    <source>
        <strain evidence="2">cv. 9930</strain>
    </source>
</reference>
<dbReference type="OMA" id="WMGSSIN"/>
<proteinExistence type="predicted"/>
<reference evidence="1 2" key="4">
    <citation type="journal article" date="2011" name="BMC Genomics">
        <title>RNA-Seq improves annotation of protein-coding genes in the cucumber genome.</title>
        <authorList>
            <person name="Li Z."/>
            <person name="Zhang Z."/>
            <person name="Yan P."/>
            <person name="Huang S."/>
            <person name="Fei Z."/>
            <person name="Lin K."/>
        </authorList>
    </citation>
    <scope>NUCLEOTIDE SEQUENCE [LARGE SCALE GENOMIC DNA]</scope>
    <source>
        <strain evidence="2">cv. 9930</strain>
    </source>
</reference>
<sequence>MEWMGSSINRNFSNHSSALMRRTVERVTSFFSKLNFINLSGSVQKILLIHRDLSHINSARNFILIEHYVVWESRVVLERDFLPRRHREIVRNECQRTVVPTQQDLDGHGV</sequence>
<dbReference type="Proteomes" id="UP000029981">
    <property type="component" value="Chromosome 3"/>
</dbReference>
<evidence type="ECO:0000313" key="1">
    <source>
        <dbReference type="EMBL" id="KGN60067.1"/>
    </source>
</evidence>